<dbReference type="EMBL" id="JBHMCF010000002">
    <property type="protein sequence ID" value="MFB9467935.1"/>
    <property type="molecule type" value="Genomic_DNA"/>
</dbReference>
<feature type="compositionally biased region" description="Pro residues" evidence="5">
    <location>
        <begin position="260"/>
        <end position="290"/>
    </location>
</feature>
<dbReference type="GO" id="GO:0016301">
    <property type="term" value="F:kinase activity"/>
    <property type="evidence" value="ECO:0007669"/>
    <property type="project" value="UniProtKB-KW"/>
</dbReference>
<dbReference type="InterPro" id="IPR011009">
    <property type="entry name" value="Kinase-like_dom_sf"/>
</dbReference>
<sequence>MERRLGSGGQGVVYAGRAHDGPLVAIKLLHPHLVADGLARERFLREVETAKRVAPFCTAQLLDSGFAWTRPYIVSEHVPGPSLQSSVRDDGPRGAAALHRLAINTATALAAIHAAGVVHRDFKPANVLLGPDGPVVIDFGIAKALDQSQSVISSQPFGSPAYMAPEQISNGDVGAPADLFAWAATMYYAATGRRAFPGEGIPATLHAVLSSEPDLTPVDERLRWLLRDCLSKDPARRPTSAQVVERLRASTGVTDRPSPTTSPTPATPPAPTTPPTPAAPPAPTTPPTLAAPPATTPGGPLTPPHGFPATSPPNGPLTPPHGFPATASVPGTLPGGRSGDTAPRGETALGTGPVRGGGRVRVLKVAVPVGAVALIAAAGIGWHTLSPAVSQPEAAARTPVPTLTERTPEPTPTSTEPPPRKAKDLASATSRPKTATPTASRRLPTSTAPPTPAERTPTPSATAATRRPATRTPKPTPKPTRSPAARRTTSAPAPEPSTATITWSDVNAYCKAKGFRGSYNAGWGYTRCNGSESAVDPASVCRWKYPDYANATAEPPANPWMPSAQCQLS</sequence>
<dbReference type="PANTHER" id="PTHR43289">
    <property type="entry name" value="MITOGEN-ACTIVATED PROTEIN KINASE KINASE KINASE 20-RELATED"/>
    <property type="match status" value="1"/>
</dbReference>
<dbReference type="RefSeq" id="WP_379482459.1">
    <property type="nucleotide sequence ID" value="NZ_JBHMCF010000002.1"/>
</dbReference>
<evidence type="ECO:0000259" key="6">
    <source>
        <dbReference type="PROSITE" id="PS50011"/>
    </source>
</evidence>
<keyword evidence="2" id="KW-0547">Nucleotide-binding</keyword>
<organism evidence="7 8">
    <name type="scientific">Nonomuraea salmonea</name>
    <dbReference type="NCBI Taxonomy" id="46181"/>
    <lineage>
        <taxon>Bacteria</taxon>
        <taxon>Bacillati</taxon>
        <taxon>Actinomycetota</taxon>
        <taxon>Actinomycetes</taxon>
        <taxon>Streptosporangiales</taxon>
        <taxon>Streptosporangiaceae</taxon>
        <taxon>Nonomuraea</taxon>
    </lineage>
</organism>
<feature type="compositionally biased region" description="Polar residues" evidence="5">
    <location>
        <begin position="427"/>
        <end position="439"/>
    </location>
</feature>
<dbReference type="Proteomes" id="UP001589568">
    <property type="component" value="Unassembled WGS sequence"/>
</dbReference>
<dbReference type="Gene3D" id="3.30.200.20">
    <property type="entry name" value="Phosphorylase Kinase, domain 1"/>
    <property type="match status" value="1"/>
</dbReference>
<gene>
    <name evidence="7" type="ORF">ACFFR3_00370</name>
</gene>
<dbReference type="CDD" id="cd14014">
    <property type="entry name" value="STKc_PknB_like"/>
    <property type="match status" value="1"/>
</dbReference>
<dbReference type="PANTHER" id="PTHR43289:SF34">
    <property type="entry name" value="SERINE_THREONINE-PROTEIN KINASE YBDM-RELATED"/>
    <property type="match status" value="1"/>
</dbReference>
<evidence type="ECO:0000256" key="2">
    <source>
        <dbReference type="ARBA" id="ARBA00022741"/>
    </source>
</evidence>
<evidence type="ECO:0000313" key="8">
    <source>
        <dbReference type="Proteomes" id="UP001589568"/>
    </source>
</evidence>
<dbReference type="SUPFAM" id="SSF56112">
    <property type="entry name" value="Protein kinase-like (PK-like)"/>
    <property type="match status" value="1"/>
</dbReference>
<feature type="region of interest" description="Disordered" evidence="5">
    <location>
        <begin position="390"/>
        <end position="501"/>
    </location>
</feature>
<feature type="compositionally biased region" description="Low complexity" evidence="5">
    <location>
        <begin position="453"/>
        <end position="473"/>
    </location>
</feature>
<dbReference type="PROSITE" id="PS50011">
    <property type="entry name" value="PROTEIN_KINASE_DOM"/>
    <property type="match status" value="1"/>
</dbReference>
<feature type="region of interest" description="Disordered" evidence="5">
    <location>
        <begin position="234"/>
        <end position="356"/>
    </location>
</feature>
<comment type="caution">
    <text evidence="7">The sequence shown here is derived from an EMBL/GenBank/DDBJ whole genome shotgun (WGS) entry which is preliminary data.</text>
</comment>
<evidence type="ECO:0000256" key="5">
    <source>
        <dbReference type="SAM" id="MobiDB-lite"/>
    </source>
</evidence>
<dbReference type="Gene3D" id="1.10.510.10">
    <property type="entry name" value="Transferase(Phosphotransferase) domain 1"/>
    <property type="match status" value="1"/>
</dbReference>
<feature type="compositionally biased region" description="Low complexity" evidence="5">
    <location>
        <begin position="481"/>
        <end position="492"/>
    </location>
</feature>
<keyword evidence="8" id="KW-1185">Reference proteome</keyword>
<accession>A0ABV5NCG0</accession>
<reference evidence="7 8" key="1">
    <citation type="submission" date="2024-09" db="EMBL/GenBank/DDBJ databases">
        <authorList>
            <person name="Sun Q."/>
            <person name="Mori K."/>
        </authorList>
    </citation>
    <scope>NUCLEOTIDE SEQUENCE [LARGE SCALE GENOMIC DNA]</scope>
    <source>
        <strain evidence="7 8">JCM 3324</strain>
    </source>
</reference>
<dbReference type="Pfam" id="PF00069">
    <property type="entry name" value="Pkinase"/>
    <property type="match status" value="1"/>
</dbReference>
<evidence type="ECO:0000313" key="7">
    <source>
        <dbReference type="EMBL" id="MFB9467935.1"/>
    </source>
</evidence>
<name>A0ABV5NCG0_9ACTN</name>
<keyword evidence="3 7" id="KW-0418">Kinase</keyword>
<keyword evidence="4" id="KW-0067">ATP-binding</keyword>
<proteinExistence type="predicted"/>
<evidence type="ECO:0000256" key="4">
    <source>
        <dbReference type="ARBA" id="ARBA00022840"/>
    </source>
</evidence>
<feature type="compositionally biased region" description="Pro residues" evidence="5">
    <location>
        <begin position="300"/>
        <end position="322"/>
    </location>
</feature>
<evidence type="ECO:0000256" key="1">
    <source>
        <dbReference type="ARBA" id="ARBA00022679"/>
    </source>
</evidence>
<dbReference type="InterPro" id="IPR008271">
    <property type="entry name" value="Ser/Thr_kinase_AS"/>
</dbReference>
<dbReference type="PROSITE" id="PS00108">
    <property type="entry name" value="PROTEIN_KINASE_ST"/>
    <property type="match status" value="1"/>
</dbReference>
<dbReference type="InterPro" id="IPR000719">
    <property type="entry name" value="Prot_kinase_dom"/>
</dbReference>
<keyword evidence="1" id="KW-0808">Transferase</keyword>
<feature type="domain" description="Protein kinase" evidence="6">
    <location>
        <begin position="1"/>
        <end position="253"/>
    </location>
</feature>
<evidence type="ECO:0000256" key="3">
    <source>
        <dbReference type="ARBA" id="ARBA00022777"/>
    </source>
</evidence>
<protein>
    <submittedName>
        <fullName evidence="7">Protein kinase</fullName>
    </submittedName>
</protein>